<dbReference type="AlphaFoldDB" id="W0PLX7"/>
<reference evidence="1 2" key="1">
    <citation type="journal article" date="2014" name="Microbiology">
        <title>Unravelling the complete genome sequence of Advenella mimigardefordensis strain DPN7T and novel insights in the catabolism of the xenobiotic polythioester precursor 3,3'-dithiodipropionate.</title>
        <authorList>
            <person name="Wubbeler J.H."/>
            <person name="Hiessl S."/>
            <person name="Schuldes J."/>
            <person name="Thurmer A."/>
            <person name="Daniel R."/>
            <person name="Steinbuchel A."/>
        </authorList>
    </citation>
    <scope>NUCLEOTIDE SEQUENCE [LARGE SCALE GENOMIC DNA]</scope>
    <source>
        <strain evidence="2">DSM 17166 / LMG 22922 / DPN7</strain>
    </source>
</reference>
<proteinExistence type="predicted"/>
<evidence type="ECO:0000313" key="1">
    <source>
        <dbReference type="EMBL" id="AHG66013.1"/>
    </source>
</evidence>
<dbReference type="PATRIC" id="fig|1247726.3.peg.4374"/>
<name>W0PLX7_ADVMD</name>
<dbReference type="HOGENOM" id="CLU_1745786_0_0_4"/>
<dbReference type="KEGG" id="amim:MIM_c39620"/>
<accession>W0PLX7</accession>
<dbReference type="Proteomes" id="UP000019095">
    <property type="component" value="Chromosome"/>
</dbReference>
<gene>
    <name evidence="1" type="ORF">MIM_c39620</name>
</gene>
<organism evidence="1 2">
    <name type="scientific">Advenella mimigardefordensis (strain DSM 17166 / LMG 22922 / DPN7)</name>
    <dbReference type="NCBI Taxonomy" id="1247726"/>
    <lineage>
        <taxon>Bacteria</taxon>
        <taxon>Pseudomonadati</taxon>
        <taxon>Pseudomonadota</taxon>
        <taxon>Betaproteobacteria</taxon>
        <taxon>Burkholderiales</taxon>
        <taxon>Alcaligenaceae</taxon>
    </lineage>
</organism>
<keyword evidence="2" id="KW-1185">Reference proteome</keyword>
<evidence type="ECO:0000313" key="2">
    <source>
        <dbReference type="Proteomes" id="UP000019095"/>
    </source>
</evidence>
<protein>
    <submittedName>
        <fullName evidence="1">Uncharacterized protein</fullName>
    </submittedName>
</protein>
<sequence length="170" mass="18215">MRAARIFPGKNRAGAQDVSSSSRFVIMRTALFDYNQTIFNKGEGMRLILVPALASMVLAGCATGSADSDNLSHTQHSVYSCTGNRQLGVAYQFVNDKATKVTVSDRRQTYELARADQTDGDATAFTNGTVTWIASGAVTPQSVNTHQGSRLLKVGRNGRAVVVARECNPG</sequence>
<dbReference type="EMBL" id="CP003915">
    <property type="protein sequence ID" value="AHG66013.1"/>
    <property type="molecule type" value="Genomic_DNA"/>
</dbReference>